<dbReference type="InterPro" id="IPR029068">
    <property type="entry name" value="Glyas_Bleomycin-R_OHBP_Dase"/>
</dbReference>
<evidence type="ECO:0000313" key="2">
    <source>
        <dbReference type="Proteomes" id="UP001595823"/>
    </source>
</evidence>
<dbReference type="Proteomes" id="UP001595823">
    <property type="component" value="Unassembled WGS sequence"/>
</dbReference>
<dbReference type="Gene3D" id="3.10.180.10">
    <property type="entry name" value="2,3-Dihydroxybiphenyl 1,2-Dioxygenase, domain 1"/>
    <property type="match status" value="1"/>
</dbReference>
<accession>A0ABV8TSQ6</accession>
<keyword evidence="2" id="KW-1185">Reference proteome</keyword>
<protein>
    <submittedName>
        <fullName evidence="1">VOC family protein</fullName>
    </submittedName>
</protein>
<name>A0ABV8TSQ6_9ACTN</name>
<dbReference type="EMBL" id="JBHSDK010000001">
    <property type="protein sequence ID" value="MFC4333779.1"/>
    <property type="molecule type" value="Genomic_DNA"/>
</dbReference>
<dbReference type="RefSeq" id="WP_380617510.1">
    <property type="nucleotide sequence ID" value="NZ_JBHSDK010000001.1"/>
</dbReference>
<gene>
    <name evidence="1" type="ORF">ACFPET_01040</name>
</gene>
<comment type="caution">
    <text evidence="1">The sequence shown here is derived from an EMBL/GenBank/DDBJ whole genome shotgun (WGS) entry which is preliminary data.</text>
</comment>
<sequence length="168" mass="18808">MTENNETEYQSPVPMPALDAKAPEIYRQFYGMPMFALSPTADLEASRDFWLEGLGFADIFTIPGAVTHLRRWAFQDLLLVPGEQPDEAPAVSVNFACVPDQIEEIRDRCEKLVPGCTEGPREMPWNSVELTVVTPEKTRVVMTAARPIDPESDLADELRESGFQIPKP</sequence>
<dbReference type="SUPFAM" id="SSF54593">
    <property type="entry name" value="Glyoxalase/Bleomycin resistance protein/Dihydroxybiphenyl dioxygenase"/>
    <property type="match status" value="1"/>
</dbReference>
<proteinExistence type="predicted"/>
<organism evidence="1 2">
    <name type="scientific">Salininema proteolyticum</name>
    <dbReference type="NCBI Taxonomy" id="1607685"/>
    <lineage>
        <taxon>Bacteria</taxon>
        <taxon>Bacillati</taxon>
        <taxon>Actinomycetota</taxon>
        <taxon>Actinomycetes</taxon>
        <taxon>Glycomycetales</taxon>
        <taxon>Glycomycetaceae</taxon>
        <taxon>Salininema</taxon>
    </lineage>
</organism>
<dbReference type="CDD" id="cd06587">
    <property type="entry name" value="VOC"/>
    <property type="match status" value="1"/>
</dbReference>
<evidence type="ECO:0000313" key="1">
    <source>
        <dbReference type="EMBL" id="MFC4333779.1"/>
    </source>
</evidence>
<reference evidence="2" key="1">
    <citation type="journal article" date="2019" name="Int. J. Syst. Evol. Microbiol.">
        <title>The Global Catalogue of Microorganisms (GCM) 10K type strain sequencing project: providing services to taxonomists for standard genome sequencing and annotation.</title>
        <authorList>
            <consortium name="The Broad Institute Genomics Platform"/>
            <consortium name="The Broad Institute Genome Sequencing Center for Infectious Disease"/>
            <person name="Wu L."/>
            <person name="Ma J."/>
        </authorList>
    </citation>
    <scope>NUCLEOTIDE SEQUENCE [LARGE SCALE GENOMIC DNA]</scope>
    <source>
        <strain evidence="2">IBRC-M 10908</strain>
    </source>
</reference>